<sequence length="66" mass="6996">MNISPSCGVISAGAVTSRATKVLLKVISVRPHCVAPEAAFLATRPRSETTGRCLRQRNGATWTATK</sequence>
<comment type="caution">
    <text evidence="1">The sequence shown here is derived from an EMBL/GenBank/DDBJ whole genome shotgun (WGS) entry which is preliminary data.</text>
</comment>
<evidence type="ECO:0000313" key="2">
    <source>
        <dbReference type="Proteomes" id="UP001066276"/>
    </source>
</evidence>
<proteinExistence type="predicted"/>
<protein>
    <submittedName>
        <fullName evidence="1">Uncharacterized protein</fullName>
    </submittedName>
</protein>
<dbReference type="AlphaFoldDB" id="A0AAV7WW79"/>
<dbReference type="Proteomes" id="UP001066276">
    <property type="component" value="Chromosome 1_1"/>
</dbReference>
<organism evidence="1 2">
    <name type="scientific">Pleurodeles waltl</name>
    <name type="common">Iberian ribbed newt</name>
    <dbReference type="NCBI Taxonomy" id="8319"/>
    <lineage>
        <taxon>Eukaryota</taxon>
        <taxon>Metazoa</taxon>
        <taxon>Chordata</taxon>
        <taxon>Craniata</taxon>
        <taxon>Vertebrata</taxon>
        <taxon>Euteleostomi</taxon>
        <taxon>Amphibia</taxon>
        <taxon>Batrachia</taxon>
        <taxon>Caudata</taxon>
        <taxon>Salamandroidea</taxon>
        <taxon>Salamandridae</taxon>
        <taxon>Pleurodelinae</taxon>
        <taxon>Pleurodeles</taxon>
    </lineage>
</organism>
<gene>
    <name evidence="1" type="ORF">NDU88_004686</name>
</gene>
<keyword evidence="2" id="KW-1185">Reference proteome</keyword>
<accession>A0AAV7WW79</accession>
<evidence type="ECO:0000313" key="1">
    <source>
        <dbReference type="EMBL" id="KAJ1217091.1"/>
    </source>
</evidence>
<name>A0AAV7WW79_PLEWA</name>
<dbReference type="EMBL" id="JANPWB010000001">
    <property type="protein sequence ID" value="KAJ1217091.1"/>
    <property type="molecule type" value="Genomic_DNA"/>
</dbReference>
<reference evidence="1" key="1">
    <citation type="journal article" date="2022" name="bioRxiv">
        <title>Sequencing and chromosome-scale assembly of the giantPleurodeles waltlgenome.</title>
        <authorList>
            <person name="Brown T."/>
            <person name="Elewa A."/>
            <person name="Iarovenko S."/>
            <person name="Subramanian E."/>
            <person name="Araus A.J."/>
            <person name="Petzold A."/>
            <person name="Susuki M."/>
            <person name="Suzuki K.-i.T."/>
            <person name="Hayashi T."/>
            <person name="Toyoda A."/>
            <person name="Oliveira C."/>
            <person name="Osipova E."/>
            <person name="Leigh N.D."/>
            <person name="Simon A."/>
            <person name="Yun M.H."/>
        </authorList>
    </citation>
    <scope>NUCLEOTIDE SEQUENCE</scope>
    <source>
        <strain evidence="1">20211129_DDA</strain>
        <tissue evidence="1">Liver</tissue>
    </source>
</reference>